<accession>A0A533Q601</accession>
<name>A0A533Q601_9BACT</name>
<dbReference type="EMBL" id="SULG01000149">
    <property type="protein sequence ID" value="TLD39988.1"/>
    <property type="molecule type" value="Genomic_DNA"/>
</dbReference>
<sequence length="37" mass="4083">MGIQSPFLFSYAGWIPDKLVLVKTGRRSGMTGRTIVV</sequence>
<gene>
    <name evidence="1" type="ORF">JETT_3746</name>
</gene>
<comment type="caution">
    <text evidence="1">The sequence shown here is derived from an EMBL/GenBank/DDBJ whole genome shotgun (WGS) entry which is preliminary data.</text>
</comment>
<dbReference type="Proteomes" id="UP000319783">
    <property type="component" value="Unassembled WGS sequence"/>
</dbReference>
<reference evidence="1 2" key="1">
    <citation type="submission" date="2019-04" db="EMBL/GenBank/DDBJ databases">
        <title>Genome of a novel bacterium Candidatus Jettenia ecosi reconstructed from metagenome of an anammox bioreactor.</title>
        <authorList>
            <person name="Mardanov A.V."/>
            <person name="Beletsky A.V."/>
            <person name="Ravin N.V."/>
            <person name="Botchkova E.A."/>
            <person name="Litti Y.V."/>
            <person name="Nozhevnikova A.N."/>
        </authorList>
    </citation>
    <scope>NUCLEOTIDE SEQUENCE [LARGE SCALE GENOMIC DNA]</scope>
    <source>
        <strain evidence="1">J2</strain>
    </source>
</reference>
<organism evidence="1 2">
    <name type="scientific">Candidatus Jettenia ecosi</name>
    <dbReference type="NCBI Taxonomy" id="2494326"/>
    <lineage>
        <taxon>Bacteria</taxon>
        <taxon>Pseudomonadati</taxon>
        <taxon>Planctomycetota</taxon>
        <taxon>Candidatus Brocadiia</taxon>
        <taxon>Candidatus Brocadiales</taxon>
        <taxon>Candidatus Brocadiaceae</taxon>
        <taxon>Candidatus Jettenia</taxon>
    </lineage>
</organism>
<proteinExistence type="predicted"/>
<dbReference type="AlphaFoldDB" id="A0A533Q601"/>
<evidence type="ECO:0000313" key="2">
    <source>
        <dbReference type="Proteomes" id="UP000319783"/>
    </source>
</evidence>
<evidence type="ECO:0000313" key="1">
    <source>
        <dbReference type="EMBL" id="TLD39988.1"/>
    </source>
</evidence>
<protein>
    <submittedName>
        <fullName evidence="1">Uncharacterized protein</fullName>
    </submittedName>
</protein>